<keyword evidence="3 7" id="KW-0732">Signal</keyword>
<feature type="signal peptide" evidence="7">
    <location>
        <begin position="1"/>
        <end position="36"/>
    </location>
</feature>
<dbReference type="OrthoDB" id="3257943at2"/>
<organism evidence="9 10">
    <name type="scientific">Leucobacter luti</name>
    <dbReference type="NCBI Taxonomy" id="340320"/>
    <lineage>
        <taxon>Bacteria</taxon>
        <taxon>Bacillati</taxon>
        <taxon>Actinomycetota</taxon>
        <taxon>Actinomycetes</taxon>
        <taxon>Micrococcales</taxon>
        <taxon>Microbacteriaceae</taxon>
        <taxon>Leucobacter</taxon>
    </lineage>
</organism>
<feature type="compositionally biased region" description="Pro residues" evidence="5">
    <location>
        <begin position="1014"/>
        <end position="1041"/>
    </location>
</feature>
<comment type="caution">
    <text evidence="9">The sequence shown here is derived from an EMBL/GenBank/DDBJ whole genome shotgun (WGS) entry which is preliminary data.</text>
</comment>
<evidence type="ECO:0000256" key="1">
    <source>
        <dbReference type="ARBA" id="ARBA00022512"/>
    </source>
</evidence>
<keyword evidence="4" id="KW-0572">Peptidoglycan-anchor</keyword>
<feature type="transmembrane region" description="Helical" evidence="6">
    <location>
        <begin position="1057"/>
        <end position="1077"/>
    </location>
</feature>
<keyword evidence="2" id="KW-0964">Secreted</keyword>
<feature type="region of interest" description="Disordered" evidence="5">
    <location>
        <begin position="1006"/>
        <end position="1050"/>
    </location>
</feature>
<evidence type="ECO:0000256" key="5">
    <source>
        <dbReference type="SAM" id="MobiDB-lite"/>
    </source>
</evidence>
<evidence type="ECO:0000256" key="6">
    <source>
        <dbReference type="SAM" id="Phobius"/>
    </source>
</evidence>
<accession>A0A4Q7TZ11</accession>
<keyword evidence="1" id="KW-0134">Cell wall</keyword>
<dbReference type="RefSeq" id="WP_130453985.1">
    <property type="nucleotide sequence ID" value="NZ_QYAG01000001.1"/>
</dbReference>
<dbReference type="Pfam" id="PF19407">
    <property type="entry name" value="DUF5979"/>
    <property type="match status" value="2"/>
</dbReference>
<sequence length="1082" mass="111543">MQHRITTHRHTSSRLIAGIVAALTLISFAAVTPVVAAPASAAPIAIAAAVAPTGPISVPACAGTTSTSYGAPNTPSGFTFAESSTGAQALRAGKTVMLYGNEGSVYVDGAGNNISDGQGGLPYCGARVLDSGELEVDWRFCTDQGKRGCADLPPSSEWTGTPDNPLTAEQKLQISNVLIDATFDTKRDRAITQLQVWCVSDNWAEGSVNTDAKKYFNYNNFQGAETGNDLETRKLSDAEARCAYLPDLAHTPTLTLTGPSATIAAGAPAQFTLTTNVTSPITLASTGAASLQLCPVDQDRVTFDGTMLQLSEPGAATLCAYSTTSAAVSVTADTGDLPQAAGLNLLWNGNTGCQVFADYFEGARVRLAQTANANFIGSGTFTVTKAFDGVSPTAGDLDDVTIELSYSVTGGPALPPGTPNSGRLVLNHANGFAATGPSYPDGTTVSIAETAITGLPASLEQQSASWTVDGAATPGDTVEITIGDGSTVAVALTDTLSELLGTFEVRKSFAFTDGSTTPPAGTEVEVRWWLQGAAESTAETITLNAAHGFISLPGTDTGNPTLFPLGTTILLEEVPQTIPGVSNVIDWGGNTDPSYTGPGNRGMVTIAEEWNPASHTPGGDTSAAEVQLTNGIDIDNGSLTVRKLVQDDGGGTQPGMGSGPFDDVEILVTASWVHVQLNVTGSNVLLLNASNNWTAGLGTDLPVGTEVTLQETEIRSTGPSIEWVGDPSWSCENCTPPFVNVPAETQSVSITAAAAGEAIPDLALVMTNGYRIMTGSFAVEKIVAGDIDRDDDRLAGVEFVAAWASSDPSQPGGELVLSAPDWAAVPVNDAGDPVNFPLGTEITLSEITLPAIPGVVWGDDVMWSIGDQGLDASLTIVDEGAAPSAAVTLTNFAELHEGSFSIAKYVHSIAPTDTTDARFEVSYRSPGDTPAYAGTLTVTNDDEVFSDAFPAGTELLLEEILPESLPGTAGWQAPQFVDGEGTVLEAPVLITIGDGTDVRVELINTTVEPDDPRPTPPDPNDPSPQDPITPSPLDPSDPSPQDPSQGLPVTGAEAGVLAAWGAAALLLILGGAAAVIASRRRS</sequence>
<evidence type="ECO:0000256" key="4">
    <source>
        <dbReference type="ARBA" id="ARBA00023088"/>
    </source>
</evidence>
<dbReference type="Proteomes" id="UP000291832">
    <property type="component" value="Unassembled WGS sequence"/>
</dbReference>
<evidence type="ECO:0000256" key="2">
    <source>
        <dbReference type="ARBA" id="ARBA00022525"/>
    </source>
</evidence>
<dbReference type="InterPro" id="IPR019931">
    <property type="entry name" value="LPXTG_anchor"/>
</dbReference>
<dbReference type="PROSITE" id="PS50847">
    <property type="entry name" value="GRAM_POS_ANCHORING"/>
    <property type="match status" value="1"/>
</dbReference>
<dbReference type="InterPro" id="IPR046022">
    <property type="entry name" value="DUF5979"/>
</dbReference>
<keyword evidence="6" id="KW-0812">Transmembrane</keyword>
<keyword evidence="10" id="KW-1185">Reference proteome</keyword>
<evidence type="ECO:0000313" key="10">
    <source>
        <dbReference type="Proteomes" id="UP000291832"/>
    </source>
</evidence>
<feature type="domain" description="Gram-positive cocci surface proteins LPxTG" evidence="8">
    <location>
        <begin position="1047"/>
        <end position="1082"/>
    </location>
</feature>
<proteinExistence type="predicted"/>
<name>A0A4Q7TZ11_9MICO</name>
<keyword evidence="6" id="KW-1133">Transmembrane helix</keyword>
<dbReference type="EMBL" id="SHKI01000004">
    <property type="protein sequence ID" value="RZT66394.1"/>
    <property type="molecule type" value="Genomic_DNA"/>
</dbReference>
<evidence type="ECO:0000313" key="9">
    <source>
        <dbReference type="EMBL" id="RZT66394.1"/>
    </source>
</evidence>
<dbReference type="AlphaFoldDB" id="A0A4Q7TZ11"/>
<gene>
    <name evidence="9" type="ORF">EV139_1831</name>
</gene>
<evidence type="ECO:0000259" key="8">
    <source>
        <dbReference type="PROSITE" id="PS50847"/>
    </source>
</evidence>
<evidence type="ECO:0000256" key="7">
    <source>
        <dbReference type="SAM" id="SignalP"/>
    </source>
</evidence>
<keyword evidence="6" id="KW-0472">Membrane</keyword>
<feature type="chain" id="PRO_5020990612" description="Gram-positive cocci surface proteins LPxTG domain-containing protein" evidence="7">
    <location>
        <begin position="37"/>
        <end position="1082"/>
    </location>
</feature>
<evidence type="ECO:0000256" key="3">
    <source>
        <dbReference type="ARBA" id="ARBA00022729"/>
    </source>
</evidence>
<protein>
    <recommendedName>
        <fullName evidence="8">Gram-positive cocci surface proteins LPxTG domain-containing protein</fullName>
    </recommendedName>
</protein>
<reference evidence="9 10" key="1">
    <citation type="journal article" date="2015" name="Stand. Genomic Sci.">
        <title>Genomic Encyclopedia of Bacterial and Archaeal Type Strains, Phase III: the genomes of soil and plant-associated and newly described type strains.</title>
        <authorList>
            <person name="Whitman W.B."/>
            <person name="Woyke T."/>
            <person name="Klenk H.P."/>
            <person name="Zhou Y."/>
            <person name="Lilburn T.G."/>
            <person name="Beck B.J."/>
            <person name="De Vos P."/>
            <person name="Vandamme P."/>
            <person name="Eisen J.A."/>
            <person name="Garrity G."/>
            <person name="Hugenholtz P."/>
            <person name="Kyrpides N.C."/>
        </authorList>
    </citation>
    <scope>NUCLEOTIDE SEQUENCE [LARGE SCALE GENOMIC DNA]</scope>
    <source>
        <strain evidence="9 10">RF6</strain>
    </source>
</reference>